<gene>
    <name evidence="7" type="ORF">S01H1_76896</name>
</gene>
<dbReference type="EMBL" id="BARS01051653">
    <property type="protein sequence ID" value="GAG47459.1"/>
    <property type="molecule type" value="Genomic_DNA"/>
</dbReference>
<keyword evidence="2 5" id="KW-0812">Transmembrane</keyword>
<dbReference type="InterPro" id="IPR050768">
    <property type="entry name" value="UPF0353/GerABKA_families"/>
</dbReference>
<keyword evidence="1" id="KW-1003">Cell membrane</keyword>
<dbReference type="Pfam" id="PF00092">
    <property type="entry name" value="VWA"/>
    <property type="match status" value="1"/>
</dbReference>
<dbReference type="InterPro" id="IPR024163">
    <property type="entry name" value="Aerotolerance_reg_N"/>
</dbReference>
<dbReference type="SMART" id="SM00327">
    <property type="entry name" value="VWA"/>
    <property type="match status" value="1"/>
</dbReference>
<keyword evidence="3 5" id="KW-1133">Transmembrane helix</keyword>
<feature type="non-terminal residue" evidence="7">
    <location>
        <position position="1"/>
    </location>
</feature>
<evidence type="ECO:0000256" key="2">
    <source>
        <dbReference type="ARBA" id="ARBA00022692"/>
    </source>
</evidence>
<accession>X0XVX4</accession>
<evidence type="ECO:0000256" key="1">
    <source>
        <dbReference type="ARBA" id="ARBA00022475"/>
    </source>
</evidence>
<reference evidence="7" key="1">
    <citation type="journal article" date="2014" name="Front. Microbiol.">
        <title>High frequency of phylogenetically diverse reductive dehalogenase-homologous genes in deep subseafloor sedimentary metagenomes.</title>
        <authorList>
            <person name="Kawai M."/>
            <person name="Futagami T."/>
            <person name="Toyoda A."/>
            <person name="Takaki Y."/>
            <person name="Nishi S."/>
            <person name="Hori S."/>
            <person name="Arai W."/>
            <person name="Tsubouchi T."/>
            <person name="Morono Y."/>
            <person name="Uchiyama I."/>
            <person name="Ito T."/>
            <person name="Fujiyama A."/>
            <person name="Inagaki F."/>
            <person name="Takami H."/>
        </authorList>
    </citation>
    <scope>NUCLEOTIDE SEQUENCE</scope>
    <source>
        <strain evidence="7">Expedition CK06-06</strain>
    </source>
</reference>
<evidence type="ECO:0000313" key="7">
    <source>
        <dbReference type="EMBL" id="GAG47459.1"/>
    </source>
</evidence>
<dbReference type="Gene3D" id="3.40.50.410">
    <property type="entry name" value="von Willebrand factor, type A domain"/>
    <property type="match status" value="1"/>
</dbReference>
<evidence type="ECO:0000256" key="4">
    <source>
        <dbReference type="ARBA" id="ARBA00023136"/>
    </source>
</evidence>
<organism evidence="7">
    <name type="scientific">marine sediment metagenome</name>
    <dbReference type="NCBI Taxonomy" id="412755"/>
    <lineage>
        <taxon>unclassified sequences</taxon>
        <taxon>metagenomes</taxon>
        <taxon>ecological metagenomes</taxon>
    </lineage>
</organism>
<proteinExistence type="predicted"/>
<feature type="domain" description="VWFA" evidence="6">
    <location>
        <begin position="63"/>
        <end position="234"/>
    </location>
</feature>
<keyword evidence="4 5" id="KW-0472">Membrane</keyword>
<dbReference type="InterPro" id="IPR036465">
    <property type="entry name" value="vWFA_dom_sf"/>
</dbReference>
<protein>
    <recommendedName>
        <fullName evidence="6">VWFA domain-containing protein</fullName>
    </recommendedName>
</protein>
<feature type="non-terminal residue" evidence="7">
    <location>
        <position position="234"/>
    </location>
</feature>
<comment type="caution">
    <text evidence="7">The sequence shown here is derived from an EMBL/GenBank/DDBJ whole genome shotgun (WGS) entry which is preliminary data.</text>
</comment>
<dbReference type="PRINTS" id="PR00453">
    <property type="entry name" value="VWFADOMAIN"/>
</dbReference>
<dbReference type="PROSITE" id="PS50234">
    <property type="entry name" value="VWFA"/>
    <property type="match status" value="1"/>
</dbReference>
<sequence length="234" mass="25951">YSKRGTIRFPNLNVIKKVNTGRARRAKVLIFILRTIAIVLIIFALARPQSGSREEEVITEGIDIILAMDVSTSMRAEDFKPKNRLQAAKVVAGEFIKGRMNDRIGMVVFAGNSFTQCPLTLDYSILLSFLDEIETGMIEDGTAIGMAIGTCVNRLKDSKSESKVVILLTDGRNNRGELDPVTASHVAKTFDIKIYTVGAGKKGEALYPIDDPLFGRRYVRMPVEIDEDLLRKIA</sequence>
<evidence type="ECO:0000259" key="6">
    <source>
        <dbReference type="PROSITE" id="PS50234"/>
    </source>
</evidence>
<evidence type="ECO:0000256" key="5">
    <source>
        <dbReference type="SAM" id="Phobius"/>
    </source>
</evidence>
<dbReference type="PANTHER" id="PTHR22550">
    <property type="entry name" value="SPORE GERMINATION PROTEIN"/>
    <property type="match status" value="1"/>
</dbReference>
<dbReference type="Pfam" id="PF07584">
    <property type="entry name" value="BatA"/>
    <property type="match status" value="1"/>
</dbReference>
<feature type="transmembrane region" description="Helical" evidence="5">
    <location>
        <begin position="26"/>
        <end position="46"/>
    </location>
</feature>
<evidence type="ECO:0000256" key="3">
    <source>
        <dbReference type="ARBA" id="ARBA00022989"/>
    </source>
</evidence>
<name>X0XVX4_9ZZZZ</name>
<dbReference type="InterPro" id="IPR002035">
    <property type="entry name" value="VWF_A"/>
</dbReference>
<dbReference type="NCBIfam" id="TIGR02226">
    <property type="entry name" value="two_anch"/>
    <property type="match status" value="1"/>
</dbReference>
<dbReference type="AlphaFoldDB" id="X0XVX4"/>
<dbReference type="InterPro" id="IPR011933">
    <property type="entry name" value="Double_TM_dom"/>
</dbReference>
<dbReference type="SUPFAM" id="SSF53300">
    <property type="entry name" value="vWA-like"/>
    <property type="match status" value="1"/>
</dbReference>
<dbReference type="PANTHER" id="PTHR22550:SF5">
    <property type="entry name" value="LEUCINE ZIPPER PROTEIN 4"/>
    <property type="match status" value="1"/>
</dbReference>